<organism evidence="1 2">
    <name type="scientific">Gossypium gossypioides</name>
    <name type="common">Mexican cotton</name>
    <name type="synonym">Selera gossypioides</name>
    <dbReference type="NCBI Taxonomy" id="34282"/>
    <lineage>
        <taxon>Eukaryota</taxon>
        <taxon>Viridiplantae</taxon>
        <taxon>Streptophyta</taxon>
        <taxon>Embryophyta</taxon>
        <taxon>Tracheophyta</taxon>
        <taxon>Spermatophyta</taxon>
        <taxon>Magnoliopsida</taxon>
        <taxon>eudicotyledons</taxon>
        <taxon>Gunneridae</taxon>
        <taxon>Pentapetalae</taxon>
        <taxon>rosids</taxon>
        <taxon>malvids</taxon>
        <taxon>Malvales</taxon>
        <taxon>Malvaceae</taxon>
        <taxon>Malvoideae</taxon>
        <taxon>Gossypium</taxon>
    </lineage>
</organism>
<name>A0A7J9CGF5_GOSGO</name>
<dbReference type="Proteomes" id="UP000593579">
    <property type="component" value="Unassembled WGS sequence"/>
</dbReference>
<gene>
    <name evidence="1" type="ORF">Gogos_004300</name>
</gene>
<reference evidence="1 2" key="1">
    <citation type="journal article" date="2019" name="Genome Biol. Evol.">
        <title>Insights into the evolution of the New World diploid cottons (Gossypium, subgenus Houzingenia) based on genome sequencing.</title>
        <authorList>
            <person name="Grover C.E."/>
            <person name="Arick M.A. 2nd"/>
            <person name="Thrash A."/>
            <person name="Conover J.L."/>
            <person name="Sanders W.S."/>
            <person name="Peterson D.G."/>
            <person name="Frelichowski J.E."/>
            <person name="Scheffler J.A."/>
            <person name="Scheffler B.E."/>
            <person name="Wendel J.F."/>
        </authorList>
    </citation>
    <scope>NUCLEOTIDE SEQUENCE [LARGE SCALE GENOMIC DNA]</scope>
    <source>
        <strain evidence="1">5</strain>
        <tissue evidence="1">Leaf</tissue>
    </source>
</reference>
<dbReference type="AlphaFoldDB" id="A0A7J9CGF5"/>
<accession>A0A7J9CGF5</accession>
<evidence type="ECO:0000313" key="2">
    <source>
        <dbReference type="Proteomes" id="UP000593579"/>
    </source>
</evidence>
<proteinExistence type="predicted"/>
<dbReference type="OrthoDB" id="10553591at2759"/>
<protein>
    <submittedName>
        <fullName evidence="1">Uncharacterized protein</fullName>
    </submittedName>
</protein>
<comment type="caution">
    <text evidence="1">The sequence shown here is derived from an EMBL/GenBank/DDBJ whole genome shotgun (WGS) entry which is preliminary data.</text>
</comment>
<evidence type="ECO:0000313" key="1">
    <source>
        <dbReference type="EMBL" id="MBA0747384.1"/>
    </source>
</evidence>
<dbReference type="EMBL" id="JABEZY010000010">
    <property type="protein sequence ID" value="MBA0747384.1"/>
    <property type="molecule type" value="Genomic_DNA"/>
</dbReference>
<keyword evidence="2" id="KW-1185">Reference proteome</keyword>
<sequence length="209" mass="24468">MTMPTLGNLKLRRLREDALCPICKEEKIVAHLFRECTFTKLVLQDVGVACLQAAIFTEDLGFKEVSVEGDVLTVIKKLIPVENDRSVIGNIIKEKRTEFLDLEGYLFGMYLRRRTKRCMQWKREDTEEVTEKNVVTPKESIDQPNIDELKPFMIKLTFLKRFVKSKEEEEEILETFDKVEMKIGDKVLKEEVKDDIIMQDDSYLVAYTY</sequence>